<dbReference type="Pfam" id="PF13503">
    <property type="entry name" value="DUF4123"/>
    <property type="match status" value="1"/>
</dbReference>
<dbReference type="RefSeq" id="WP_011628398.1">
    <property type="nucleotide sequence ID" value="NC_008340.1"/>
</dbReference>
<protein>
    <recommendedName>
        <fullName evidence="1">DUF4123 domain-containing protein</fullName>
    </recommendedName>
</protein>
<organism evidence="2 3">
    <name type="scientific">Alkalilimnicola ehrlichii (strain ATCC BAA-1101 / DSM 17681 / MLHE-1)</name>
    <dbReference type="NCBI Taxonomy" id="187272"/>
    <lineage>
        <taxon>Bacteria</taxon>
        <taxon>Pseudomonadati</taxon>
        <taxon>Pseudomonadota</taxon>
        <taxon>Gammaproteobacteria</taxon>
        <taxon>Chromatiales</taxon>
        <taxon>Ectothiorhodospiraceae</taxon>
        <taxon>Alkalilimnicola</taxon>
    </lineage>
</organism>
<feature type="domain" description="DUF4123" evidence="1">
    <location>
        <begin position="13"/>
        <end position="127"/>
    </location>
</feature>
<dbReference type="EMBL" id="CP000453">
    <property type="protein sequence ID" value="ABI56003.1"/>
    <property type="molecule type" value="Genomic_DNA"/>
</dbReference>
<proteinExistence type="predicted"/>
<dbReference type="Proteomes" id="UP000001962">
    <property type="component" value="Chromosome"/>
</dbReference>
<dbReference type="AlphaFoldDB" id="Q0AAY4"/>
<gene>
    <name evidence="2" type="ordered locus">Mlg_0649</name>
</gene>
<evidence type="ECO:0000259" key="1">
    <source>
        <dbReference type="Pfam" id="PF13503"/>
    </source>
</evidence>
<evidence type="ECO:0000313" key="2">
    <source>
        <dbReference type="EMBL" id="ABI56003.1"/>
    </source>
</evidence>
<keyword evidence="3" id="KW-1185">Reference proteome</keyword>
<dbReference type="KEGG" id="aeh:Mlg_0649"/>
<sequence length="263" mass="28927">MAITRTPENGLILLDGATTDAPRLAYQHDDAPELERLFAGTRHQEAITVSPCLVKPSPGSALLATPETWRDHGILLESPADPAVVADHLRSLISVRLPSGQGAYCRFYSPGQLVPLLCMLDYEERRAFSGPITAWHLPGTDITIRAPSQGQARGPRDEGWFQLSEAHMTHLRAQACWLFRVAVARASGLAGQPGGQHRCARLIERAQRYRFHDEPEIARFVALVAAHEARLEEKDCLAVLLDVGQPSGKRIRTLERLVLGGAR</sequence>
<dbReference type="eggNOG" id="ENOG5032SUZ">
    <property type="taxonomic scope" value="Bacteria"/>
</dbReference>
<accession>Q0AAY4</accession>
<name>Q0AAY4_ALKEH</name>
<dbReference type="HOGENOM" id="CLU_1056180_0_0_6"/>
<dbReference type="InterPro" id="IPR025391">
    <property type="entry name" value="DUF4123"/>
</dbReference>
<evidence type="ECO:0000313" key="3">
    <source>
        <dbReference type="Proteomes" id="UP000001962"/>
    </source>
</evidence>
<reference evidence="3" key="1">
    <citation type="submission" date="2006-08" db="EMBL/GenBank/DDBJ databases">
        <title>Complete sequence of Alkalilimnicola ehrilichei MLHE-1.</title>
        <authorList>
            <person name="Copeland A."/>
            <person name="Lucas S."/>
            <person name="Lapidus A."/>
            <person name="Barry K."/>
            <person name="Detter J.C."/>
            <person name="Glavina del Rio T."/>
            <person name="Hammon N."/>
            <person name="Israni S."/>
            <person name="Dalin E."/>
            <person name="Tice H."/>
            <person name="Pitluck S."/>
            <person name="Sims D."/>
            <person name="Brettin T."/>
            <person name="Bruce D."/>
            <person name="Han C."/>
            <person name="Tapia R."/>
            <person name="Gilna P."/>
            <person name="Schmutz J."/>
            <person name="Larimer F."/>
            <person name="Land M."/>
            <person name="Hauser L."/>
            <person name="Kyrpides N."/>
            <person name="Mikhailova N."/>
            <person name="Oremland R.S."/>
            <person name="Hoeft S.E."/>
            <person name="Switzer-Blum J."/>
            <person name="Kulp T."/>
            <person name="King G."/>
            <person name="Tabita R."/>
            <person name="Witte B."/>
            <person name="Santini J.M."/>
            <person name="Basu P."/>
            <person name="Hollibaugh J.T."/>
            <person name="Xie G."/>
            <person name="Stolz J.F."/>
            <person name="Richardson P."/>
        </authorList>
    </citation>
    <scope>NUCLEOTIDE SEQUENCE [LARGE SCALE GENOMIC DNA]</scope>
    <source>
        <strain evidence="3">ATCC BAA-1101 / DSM 17681 / MLHE-1</strain>
    </source>
</reference>